<organism evidence="6 7">
    <name type="scientific">Amycolatopsis mediterranei (strain U-32)</name>
    <dbReference type="NCBI Taxonomy" id="749927"/>
    <lineage>
        <taxon>Bacteria</taxon>
        <taxon>Bacillati</taxon>
        <taxon>Actinomycetota</taxon>
        <taxon>Actinomycetes</taxon>
        <taxon>Pseudonocardiales</taxon>
        <taxon>Pseudonocardiaceae</taxon>
        <taxon>Amycolatopsis</taxon>
    </lineage>
</organism>
<dbReference type="GO" id="GO:0046556">
    <property type="term" value="F:alpha-L-arabinofuranosidase activity"/>
    <property type="evidence" value="ECO:0007669"/>
    <property type="project" value="TreeGrafter"/>
</dbReference>
<dbReference type="SUPFAM" id="SSF52279">
    <property type="entry name" value="Beta-D-glucan exohydrolase, C-terminal domain"/>
    <property type="match status" value="1"/>
</dbReference>
<dbReference type="PANTHER" id="PTHR42721">
    <property type="entry name" value="SUGAR HYDROLASE-RELATED"/>
    <property type="match status" value="1"/>
</dbReference>
<dbReference type="Proteomes" id="UP000000328">
    <property type="component" value="Chromosome"/>
</dbReference>
<dbReference type="InterPro" id="IPR013783">
    <property type="entry name" value="Ig-like_fold"/>
</dbReference>
<dbReference type="Pfam" id="PF14310">
    <property type="entry name" value="Fn3-like"/>
    <property type="match status" value="1"/>
</dbReference>
<name>A0A0H3D8B9_AMYMU</name>
<dbReference type="InterPro" id="IPR003343">
    <property type="entry name" value="Big_2"/>
</dbReference>
<protein>
    <submittedName>
        <fullName evidence="6">Beta-glucosidase</fullName>
    </submittedName>
</protein>
<dbReference type="Gene3D" id="2.60.40.10">
    <property type="entry name" value="Immunoglobulins"/>
    <property type="match status" value="1"/>
</dbReference>
<feature type="chain" id="PRO_5002607301" evidence="4">
    <location>
        <begin position="35"/>
        <end position="1218"/>
    </location>
</feature>
<dbReference type="SUPFAM" id="SSF51445">
    <property type="entry name" value="(Trans)glycosidases"/>
    <property type="match status" value="1"/>
</dbReference>
<dbReference type="Pfam" id="PF00933">
    <property type="entry name" value="Glyco_hydro_3"/>
    <property type="match status" value="1"/>
</dbReference>
<feature type="signal peptide" evidence="4">
    <location>
        <begin position="1"/>
        <end position="34"/>
    </location>
</feature>
<dbReference type="eggNOG" id="COG1470">
    <property type="taxonomic scope" value="Bacteria"/>
</dbReference>
<evidence type="ECO:0000256" key="2">
    <source>
        <dbReference type="ARBA" id="ARBA00022729"/>
    </source>
</evidence>
<dbReference type="HOGENOM" id="CLU_004542_13_0_11"/>
<dbReference type="SUPFAM" id="SSF49373">
    <property type="entry name" value="Invasin/intimin cell-adhesion fragments"/>
    <property type="match status" value="1"/>
</dbReference>
<dbReference type="AlphaFoldDB" id="A0A0H3D8B9"/>
<dbReference type="InterPro" id="IPR001764">
    <property type="entry name" value="Glyco_hydro_3_N"/>
</dbReference>
<evidence type="ECO:0000313" key="7">
    <source>
        <dbReference type="Proteomes" id="UP000000328"/>
    </source>
</evidence>
<dbReference type="Pfam" id="PF02368">
    <property type="entry name" value="Big_2"/>
    <property type="match status" value="1"/>
</dbReference>
<dbReference type="InterPro" id="IPR044993">
    <property type="entry name" value="BXL"/>
</dbReference>
<dbReference type="GO" id="GO:0031222">
    <property type="term" value="P:arabinan catabolic process"/>
    <property type="evidence" value="ECO:0007669"/>
    <property type="project" value="TreeGrafter"/>
</dbReference>
<dbReference type="EMBL" id="CP002000">
    <property type="protein sequence ID" value="ADJ45779.1"/>
    <property type="molecule type" value="Genomic_DNA"/>
</dbReference>
<accession>A0A0H3D8B9</accession>
<proteinExistence type="inferred from homology"/>
<dbReference type="InterPro" id="IPR008964">
    <property type="entry name" value="Invasin/intimin_cell_adhesion"/>
</dbReference>
<dbReference type="SMART" id="SM01217">
    <property type="entry name" value="Fn3_like"/>
    <property type="match status" value="1"/>
</dbReference>
<dbReference type="InterPro" id="IPR036962">
    <property type="entry name" value="Glyco_hydro_3_N_sf"/>
</dbReference>
<feature type="domain" description="Fibronectin type III-like" evidence="5">
    <location>
        <begin position="718"/>
        <end position="791"/>
    </location>
</feature>
<dbReference type="InterPro" id="IPR002772">
    <property type="entry name" value="Glyco_hydro_3_C"/>
</dbReference>
<dbReference type="InterPro" id="IPR017853">
    <property type="entry name" value="GH"/>
</dbReference>
<evidence type="ECO:0000256" key="3">
    <source>
        <dbReference type="ARBA" id="ARBA00022801"/>
    </source>
</evidence>
<dbReference type="PATRIC" id="fig|749927.5.peg.4139"/>
<dbReference type="Gene3D" id="2.60.40.1080">
    <property type="match status" value="1"/>
</dbReference>
<keyword evidence="3" id="KW-0378">Hydrolase</keyword>
<dbReference type="InterPro" id="IPR036881">
    <property type="entry name" value="Glyco_hydro_3_C_sf"/>
</dbReference>
<dbReference type="GeneID" id="92871736"/>
<keyword evidence="2 4" id="KW-0732">Signal</keyword>
<dbReference type="InterPro" id="IPR018905">
    <property type="entry name" value="A-galactase_NEW3"/>
</dbReference>
<dbReference type="GO" id="GO:0009044">
    <property type="term" value="F:xylan 1,4-beta-xylosidase activity"/>
    <property type="evidence" value="ECO:0007669"/>
    <property type="project" value="InterPro"/>
</dbReference>
<reference evidence="6 7" key="1">
    <citation type="journal article" date="2010" name="Cell Res.">
        <title>Complete genome sequence of the rifamycin SV-producing Amycolatopsis mediterranei U32 revealed its genetic characteristics in phylogeny and metabolism.</title>
        <authorList>
            <person name="Zhao W."/>
            <person name="Zhong Y."/>
            <person name="Yuan H."/>
            <person name="Wang J."/>
            <person name="Zheng H."/>
            <person name="Wang Y."/>
            <person name="Cen X."/>
            <person name="Xu F."/>
            <person name="Bai J."/>
            <person name="Han X."/>
            <person name="Lu G."/>
            <person name="Zhu Y."/>
            <person name="Shao Z."/>
            <person name="Yan H."/>
            <person name="Li C."/>
            <person name="Peng N."/>
            <person name="Zhang Z."/>
            <person name="Zhang Y."/>
            <person name="Lin W."/>
            <person name="Fan Y."/>
            <person name="Qin Z."/>
            <person name="Hu Y."/>
            <person name="Zhu B."/>
            <person name="Wang S."/>
            <person name="Ding X."/>
            <person name="Zhao G.P."/>
        </authorList>
    </citation>
    <scope>NUCLEOTIDE SEQUENCE [LARGE SCALE GENOMIC DNA]</scope>
    <source>
        <strain evidence="7">U-32</strain>
    </source>
</reference>
<sequence length="1218" mass="126387">MSLRFPGRRRVRLTAVPLLAATLTAATLVPAASAAPAQPAALPVYRDTHYSFAERAADLVARMTLPEKVLQLRTNSAPAIPRLGVQQYTYWSEGQHGLNTLGANTNDGTVTGGVHATSFPTNLASTMSWDPELIQQETTAISDEARGMLDKSLWGVAQNNIGPDKNNYGSLTYWAPTVNLDRDPRWGRTDEGFGEDPYLVAKMAGAFVNGYQGQTASGRPATPYLKVAATAKHYALNNVENDRHADSSDTTEANLRDYYTKQFRNLIQDAHVSGLMTSYNAINGTPSPSDTYTANAIAQRTYGFDGYTTSDCGAVGDVYAPGSHNWAPPGWTTATSNGGTQWTNTATGQQVAGAAGGQAYALRAGTQLNCTGTEATVANIQEAIKAGVLSEGVLDNALVHVFTTRMQTGEFDPPDRVAYTKITKDVIQSPEHQALAAKVAAHSLVLLKNDPVPGTAAPLLPADPAKLGTVVVVGDLAGKVTLGGYSGEPALQVNAVQGITSAVKAANPAATVTFDACGTSTATTTAASCSAETLAALKTADLVVVFAGTDGNVATEGRDRTTIAMPGNYDSLIDQVKAAGNPRTALAVQAGGAVSLGHAAGIPGIVFSGYNGESQGTALADVLFGKQNPSGHLNFTWYADDSQLPAIKNYGLTPSQTGGLGRTYQYFTGTPAYPFGYGLSYTKFAYSRVHADTWAADANGQVTVHVDVTNTGSTPGATVAQLYAATAFGVPGVELPRQRLAGFAKTDVLAPGRTQHLAIPVRIGDLAFWDEGKRREVVHPGAYRFGVGADSAHLAGTAPVAVTGAIRPKTQYVTVQPDQVVFAPGQRLDLTAKNPWIADDTAQAGQHVPADHIVEAVHDDQSFVDLSRARIGYRSSDPRVAQVSRTGQVTMVAPGVATISVTVDGVTGTTPVVVEQPFTLTAPDRVQAGRTYTATTTLPNPAGARPLRDVAMTLSGPAGWTVKATSPSTFATVPAGQTVSTTWEIGVPASAEPGKFDLSAQATFTSANGRGTSTDATTVLLPHPPYPSFPAAYNNVGVSDDATPGAGNFDGGNASFSAQALAAATPSLTPGATFTHDGLTFTWPDVPTGSPDNVVAGGVAGGQTIAISGTGHTLGLIGAGDYGSPSGTATVTYTDGTTESHSVSFADWWSNAATGGDILTTLPYLNNSSGQLNQQVSLYYAPIPLQPGKTVQYVTLPDVSDGANMGTAAMHIFSIAIG</sequence>
<dbReference type="Gene3D" id="3.40.50.1700">
    <property type="entry name" value="Glycoside hydrolase family 3 C-terminal domain"/>
    <property type="match status" value="1"/>
</dbReference>
<evidence type="ECO:0000256" key="4">
    <source>
        <dbReference type="SAM" id="SignalP"/>
    </source>
</evidence>
<comment type="similarity">
    <text evidence="1">Belongs to the glycosyl hydrolase 3 family.</text>
</comment>
<dbReference type="Pfam" id="PF10633">
    <property type="entry name" value="NPCBM_assoc"/>
    <property type="match status" value="1"/>
</dbReference>
<dbReference type="OrthoDB" id="9803863at2"/>
<dbReference type="RefSeq" id="WP_013225851.1">
    <property type="nucleotide sequence ID" value="NC_014318.1"/>
</dbReference>
<dbReference type="Gene3D" id="3.20.20.300">
    <property type="entry name" value="Glycoside hydrolase, family 3, N-terminal domain"/>
    <property type="match status" value="1"/>
</dbReference>
<dbReference type="KEGG" id="amd:AMED_4002"/>
<dbReference type="PANTHER" id="PTHR42721:SF3">
    <property type="entry name" value="BETA-D-XYLOSIDASE 5-RELATED"/>
    <property type="match status" value="1"/>
</dbReference>
<dbReference type="InterPro" id="IPR026891">
    <property type="entry name" value="Fn3-like"/>
</dbReference>
<dbReference type="eggNOG" id="COG1472">
    <property type="taxonomic scope" value="Bacteria"/>
</dbReference>
<evidence type="ECO:0000313" key="6">
    <source>
        <dbReference type="EMBL" id="ADJ45779.1"/>
    </source>
</evidence>
<dbReference type="GO" id="GO:0045493">
    <property type="term" value="P:xylan catabolic process"/>
    <property type="evidence" value="ECO:0007669"/>
    <property type="project" value="InterPro"/>
</dbReference>
<dbReference type="Pfam" id="PF01915">
    <property type="entry name" value="Glyco_hydro_3_C"/>
    <property type="match status" value="1"/>
</dbReference>
<evidence type="ECO:0000259" key="5">
    <source>
        <dbReference type="SMART" id="SM01217"/>
    </source>
</evidence>
<evidence type="ECO:0000256" key="1">
    <source>
        <dbReference type="ARBA" id="ARBA00005336"/>
    </source>
</evidence>
<gene>
    <name evidence="6" type="ordered locus">AMED_4002</name>
</gene>